<keyword evidence="7 8" id="KW-0131">Cell cycle</keyword>
<keyword evidence="6 7" id="KW-0067">ATP-binding</keyword>
<dbReference type="EC" id="6.3.2.9" evidence="7 8"/>
<gene>
    <name evidence="7 12" type="primary">murD</name>
    <name evidence="12" type="ORF">GCM10022256_01830</name>
</gene>
<dbReference type="InterPro" id="IPR004101">
    <property type="entry name" value="Mur_ligase_C"/>
</dbReference>
<evidence type="ECO:0000256" key="3">
    <source>
        <dbReference type="ARBA" id="ARBA00022490"/>
    </source>
</evidence>
<dbReference type="NCBIfam" id="TIGR01087">
    <property type="entry name" value="murD"/>
    <property type="match status" value="1"/>
</dbReference>
<proteinExistence type="inferred from homology"/>
<protein>
    <recommendedName>
        <fullName evidence="7 8">UDP-N-acetylmuramoylalanine--D-glutamate ligase</fullName>
        <ecNumber evidence="7 8">6.3.2.9</ecNumber>
    </recommendedName>
    <alternativeName>
        <fullName evidence="7">D-glutamic acid-adding enzyme</fullName>
    </alternativeName>
    <alternativeName>
        <fullName evidence="7">UDP-N-acetylmuramoyl-L-alanyl-D-glutamate synthetase</fullName>
    </alternativeName>
</protein>
<keyword evidence="13" id="KW-1185">Reference proteome</keyword>
<comment type="function">
    <text evidence="7 8">Cell wall formation. Catalyzes the addition of glutamate to the nucleotide precursor UDP-N-acetylmuramoyl-L-alanine (UMA).</text>
</comment>
<evidence type="ECO:0000256" key="9">
    <source>
        <dbReference type="SAM" id="MobiDB-lite"/>
    </source>
</evidence>
<dbReference type="Proteomes" id="UP001501594">
    <property type="component" value="Unassembled WGS sequence"/>
</dbReference>
<sequence>MDLEGLMSDSPVSPLPGGGSRLDALTSWHADWKGLRVGVLGLGVTGFSVADTLCELGADVLVVAPGGDSDAARLLPVIGARLVVQPDLDTPPDELVAFDADVVVVSPGFAPHHPLVVWATGSRAAVWGDVELAWRVRDKTAKVAEWVLVTGTNGKTTTTQLTAAMFAADERTVAACGNIGLPVLDAVREPGGFDVLAVELSSHQLHYLPIEGPGALHPAASVCLNVEDDHLEWHGGHDAYRAAKGRVYANTRIACVYNRADPTTMRLVQEADVEEGCRAVGFGVDAPPVSDFGVVEALLVDRAFLDDRQHRALELTTLETLTESGLDAPHLVADVLAAAALARSLDVPPDAIHLAVAAFRADHHRSEVVATSGGITWIDDSKATNPHAARASLVAAGSVVWIVGGLFKGVDVAPLVRDDTSGLKAAVLIGRDREMLRDAFRRHAPGIPVFEVDEPDTERVMTRAVGLAAGVAESGDTVLLAPAAASFDQFADYGARGDAFARAVHDHLGGDADGRHPIEPPATPGP</sequence>
<evidence type="ECO:0000313" key="13">
    <source>
        <dbReference type="Proteomes" id="UP001501594"/>
    </source>
</evidence>
<accession>A0ABP8DX46</accession>
<evidence type="ECO:0000256" key="2">
    <source>
        <dbReference type="ARBA" id="ARBA00004752"/>
    </source>
</evidence>
<dbReference type="InterPro" id="IPR036615">
    <property type="entry name" value="Mur_ligase_C_dom_sf"/>
</dbReference>
<dbReference type="SUPFAM" id="SSF53623">
    <property type="entry name" value="MurD-like peptide ligases, catalytic domain"/>
    <property type="match status" value="1"/>
</dbReference>
<dbReference type="Pfam" id="PF02875">
    <property type="entry name" value="Mur_ligase_C"/>
    <property type="match status" value="1"/>
</dbReference>
<dbReference type="InterPro" id="IPR036565">
    <property type="entry name" value="Mur-like_cat_sf"/>
</dbReference>
<comment type="caution">
    <text evidence="12">The sequence shown here is derived from an EMBL/GenBank/DDBJ whole genome shotgun (WGS) entry which is preliminary data.</text>
</comment>
<dbReference type="Gene3D" id="3.90.190.20">
    <property type="entry name" value="Mur ligase, C-terminal domain"/>
    <property type="match status" value="1"/>
</dbReference>
<dbReference type="Gene3D" id="3.40.1190.10">
    <property type="entry name" value="Mur-like, catalytic domain"/>
    <property type="match status" value="1"/>
</dbReference>
<keyword evidence="5 7" id="KW-0547">Nucleotide-binding</keyword>
<feature type="binding site" evidence="7">
    <location>
        <begin position="151"/>
        <end position="157"/>
    </location>
    <ligand>
        <name>ATP</name>
        <dbReference type="ChEBI" id="CHEBI:30616"/>
    </ligand>
</feature>
<evidence type="ECO:0000313" key="12">
    <source>
        <dbReference type="EMBL" id="GAA4264571.1"/>
    </source>
</evidence>
<dbReference type="InterPro" id="IPR013221">
    <property type="entry name" value="Mur_ligase_cen"/>
</dbReference>
<dbReference type="PANTHER" id="PTHR43692">
    <property type="entry name" value="UDP-N-ACETYLMURAMOYLALANINE--D-GLUTAMATE LIGASE"/>
    <property type="match status" value="1"/>
</dbReference>
<organism evidence="12 13">
    <name type="scientific">Frondihabitans peucedani</name>
    <dbReference type="NCBI Taxonomy" id="598626"/>
    <lineage>
        <taxon>Bacteria</taxon>
        <taxon>Bacillati</taxon>
        <taxon>Actinomycetota</taxon>
        <taxon>Actinomycetes</taxon>
        <taxon>Micrococcales</taxon>
        <taxon>Microbacteriaceae</taxon>
        <taxon>Frondihabitans</taxon>
    </lineage>
</organism>
<feature type="region of interest" description="Disordered" evidence="9">
    <location>
        <begin position="507"/>
        <end position="526"/>
    </location>
</feature>
<keyword evidence="7 8" id="KW-0961">Cell wall biogenesis/degradation</keyword>
<name>A0ABP8DX46_9MICO</name>
<evidence type="ECO:0000256" key="6">
    <source>
        <dbReference type="ARBA" id="ARBA00022840"/>
    </source>
</evidence>
<comment type="subcellular location">
    <subcellularLocation>
        <location evidence="1 7 8">Cytoplasm</location>
    </subcellularLocation>
</comment>
<dbReference type="PANTHER" id="PTHR43692:SF1">
    <property type="entry name" value="UDP-N-ACETYLMURAMOYLALANINE--D-GLUTAMATE LIGASE"/>
    <property type="match status" value="1"/>
</dbReference>
<evidence type="ECO:0000259" key="11">
    <source>
        <dbReference type="Pfam" id="PF08245"/>
    </source>
</evidence>
<dbReference type="SUPFAM" id="SSF51984">
    <property type="entry name" value="MurCD N-terminal domain"/>
    <property type="match status" value="1"/>
</dbReference>
<keyword evidence="7 8" id="KW-0132">Cell division</keyword>
<feature type="compositionally biased region" description="Basic and acidic residues" evidence="9">
    <location>
        <begin position="507"/>
        <end position="518"/>
    </location>
</feature>
<feature type="domain" description="Mur ligase central" evidence="11">
    <location>
        <begin position="149"/>
        <end position="288"/>
    </location>
</feature>
<evidence type="ECO:0000256" key="1">
    <source>
        <dbReference type="ARBA" id="ARBA00004496"/>
    </source>
</evidence>
<comment type="pathway">
    <text evidence="2 7 8">Cell wall biogenesis; peptidoglycan biosynthesis.</text>
</comment>
<feature type="domain" description="Mur ligase C-terminal" evidence="10">
    <location>
        <begin position="364"/>
        <end position="483"/>
    </location>
</feature>
<evidence type="ECO:0000256" key="5">
    <source>
        <dbReference type="ARBA" id="ARBA00022741"/>
    </source>
</evidence>
<keyword evidence="4 7" id="KW-0436">Ligase</keyword>
<dbReference type="InterPro" id="IPR005762">
    <property type="entry name" value="MurD"/>
</dbReference>
<comment type="similarity">
    <text evidence="7">Belongs to the MurCDEF family.</text>
</comment>
<keyword evidence="7 8" id="KW-0133">Cell shape</keyword>
<evidence type="ECO:0000256" key="7">
    <source>
        <dbReference type="HAMAP-Rule" id="MF_00639"/>
    </source>
</evidence>
<reference evidence="13" key="1">
    <citation type="journal article" date="2019" name="Int. J. Syst. Evol. Microbiol.">
        <title>The Global Catalogue of Microorganisms (GCM) 10K type strain sequencing project: providing services to taxonomists for standard genome sequencing and annotation.</title>
        <authorList>
            <consortium name="The Broad Institute Genomics Platform"/>
            <consortium name="The Broad Institute Genome Sequencing Center for Infectious Disease"/>
            <person name="Wu L."/>
            <person name="Ma J."/>
        </authorList>
    </citation>
    <scope>NUCLEOTIDE SEQUENCE [LARGE SCALE GENOMIC DNA]</scope>
    <source>
        <strain evidence="13">JCM 17442</strain>
    </source>
</reference>
<evidence type="ECO:0000256" key="4">
    <source>
        <dbReference type="ARBA" id="ARBA00022598"/>
    </source>
</evidence>
<dbReference type="HAMAP" id="MF_00639">
    <property type="entry name" value="MurD"/>
    <property type="match status" value="1"/>
</dbReference>
<dbReference type="Gene3D" id="3.40.50.720">
    <property type="entry name" value="NAD(P)-binding Rossmann-like Domain"/>
    <property type="match status" value="1"/>
</dbReference>
<keyword evidence="3 7" id="KW-0963">Cytoplasm</keyword>
<evidence type="ECO:0000256" key="8">
    <source>
        <dbReference type="RuleBase" id="RU003664"/>
    </source>
</evidence>
<dbReference type="Pfam" id="PF08245">
    <property type="entry name" value="Mur_ligase_M"/>
    <property type="match status" value="1"/>
</dbReference>
<keyword evidence="7 8" id="KW-0573">Peptidoglycan synthesis</keyword>
<evidence type="ECO:0000259" key="10">
    <source>
        <dbReference type="Pfam" id="PF02875"/>
    </source>
</evidence>
<dbReference type="SUPFAM" id="SSF53244">
    <property type="entry name" value="MurD-like peptide ligases, peptide-binding domain"/>
    <property type="match status" value="1"/>
</dbReference>
<comment type="catalytic activity">
    <reaction evidence="7 8">
        <text>UDP-N-acetyl-alpha-D-muramoyl-L-alanine + D-glutamate + ATP = UDP-N-acetyl-alpha-D-muramoyl-L-alanyl-D-glutamate + ADP + phosphate + H(+)</text>
        <dbReference type="Rhea" id="RHEA:16429"/>
        <dbReference type="ChEBI" id="CHEBI:15378"/>
        <dbReference type="ChEBI" id="CHEBI:29986"/>
        <dbReference type="ChEBI" id="CHEBI:30616"/>
        <dbReference type="ChEBI" id="CHEBI:43474"/>
        <dbReference type="ChEBI" id="CHEBI:83898"/>
        <dbReference type="ChEBI" id="CHEBI:83900"/>
        <dbReference type="ChEBI" id="CHEBI:456216"/>
        <dbReference type="EC" id="6.3.2.9"/>
    </reaction>
</comment>
<dbReference type="EMBL" id="BAABAU010000001">
    <property type="protein sequence ID" value="GAA4264571.1"/>
    <property type="molecule type" value="Genomic_DNA"/>
</dbReference>
<dbReference type="GO" id="GO:0016874">
    <property type="term" value="F:ligase activity"/>
    <property type="evidence" value="ECO:0007669"/>
    <property type="project" value="UniProtKB-KW"/>
</dbReference>